<keyword evidence="1" id="KW-0805">Transcription regulation</keyword>
<dbReference type="Gene3D" id="3.30.450.20">
    <property type="entry name" value="PAS domain"/>
    <property type="match status" value="1"/>
</dbReference>
<dbReference type="PANTHER" id="PTHR43280">
    <property type="entry name" value="ARAC-FAMILY TRANSCRIPTIONAL REGULATOR"/>
    <property type="match status" value="1"/>
</dbReference>
<dbReference type="RefSeq" id="WP_110842644.1">
    <property type="nucleotide sequence ID" value="NZ_QJVJ01000012.1"/>
</dbReference>
<name>A0A2V5JZ07_9BACL</name>
<dbReference type="AlphaFoldDB" id="A0A2V5JZ07"/>
<accession>A0A2V5JZ07</accession>
<feature type="transmembrane region" description="Helical" evidence="4">
    <location>
        <begin position="20"/>
        <end position="45"/>
    </location>
</feature>
<comment type="caution">
    <text evidence="6">The sequence shown here is derived from an EMBL/GenBank/DDBJ whole genome shotgun (WGS) entry which is preliminary data.</text>
</comment>
<reference evidence="6 7" key="1">
    <citation type="submission" date="2018-05" db="EMBL/GenBank/DDBJ databases">
        <title>Paenibacillus flagellatus sp. nov., isolated from selenium mineral soil.</title>
        <authorList>
            <person name="Dai X."/>
        </authorList>
    </citation>
    <scope>NUCLEOTIDE SEQUENCE [LARGE SCALE GENOMIC DNA]</scope>
    <source>
        <strain evidence="6 7">DXL2</strain>
    </source>
</reference>
<keyword evidence="2" id="KW-0238">DNA-binding</keyword>
<dbReference type="InterPro" id="IPR009057">
    <property type="entry name" value="Homeodomain-like_sf"/>
</dbReference>
<protein>
    <submittedName>
        <fullName evidence="6">AraC family transcriptional regulator</fullName>
    </submittedName>
</protein>
<sequence length="788" mass="89674">MIRISDLMPRLRKRGRSRVLNAMIVSNMLILLLPMAMGLFLYVWVEKVMEHNAERSNSAMLEQLRLSVDNKLKEVDILAKQVAFNPKLNFLLNTEGDDRTESYRQVEFVRDYLNRYQSFVSGFVKDFYVHVQTGDVILKPGLRTDARTFYDKYYKYRDMDYEAWRQSVLSGYRNMAYLPSRVLLQNPEDGDGNPAGVITYVQSLPLHDVSGMRGALVILIDEEQVQDMFRQIETANDSAIYIVDRNRTVIASTGQGEPLPERVLNRLAGPSGLFDEPLDGVDSMISYTSSEQTGWHYVSVMPMDRFMQRVTQIKKLALTVLVFSLVIGAVAACGFAYRHYRPVKRTVDAIMQGKPIAGRSVANEYEFIRQTIEGSFTEERHLRDRLSRQTPAIRANFLSRLIRGHVDPEQVEEEQLSLDFMGVRFESERFAVFLVQVEEISRFGGEQTERLWAQIRFIVSNIGTDVANARHLGYAVDLERDRVAFLINFRETGAAEAEELHEMAETLHTIMKERFAVSLTIAASGVHEGAGRIGAAYLEAMAALDYRMFKGRNAIIHFGDIREAKPHYYYPIEFEVQLVNSVKSGDAEHVGKLLDNLFEMNFHSGGMTPELGKCLFFNIVSTFLKIINASNLDPDALLGRDFDPVKQLFGCGTAEEMHAETKRLYDTLARSFQTDASDHSKQLLHDMMSFVERNLSDANLGLTMIADQFGMTPQYVSSFFKKTSGHNLIDHITRSRIEMAKRLMERSELTNAQLAQMVGYTNDVVFIRAFKKLEGVTPGKYRVSAFAP</sequence>
<evidence type="ECO:0000256" key="1">
    <source>
        <dbReference type="ARBA" id="ARBA00023015"/>
    </source>
</evidence>
<evidence type="ECO:0000313" key="7">
    <source>
        <dbReference type="Proteomes" id="UP000247476"/>
    </source>
</evidence>
<evidence type="ECO:0000256" key="3">
    <source>
        <dbReference type="ARBA" id="ARBA00023163"/>
    </source>
</evidence>
<proteinExistence type="predicted"/>
<dbReference type="SMART" id="SM00342">
    <property type="entry name" value="HTH_ARAC"/>
    <property type="match status" value="1"/>
</dbReference>
<keyword evidence="4" id="KW-1133">Transmembrane helix</keyword>
<dbReference type="GO" id="GO:0043565">
    <property type="term" value="F:sequence-specific DNA binding"/>
    <property type="evidence" value="ECO:0007669"/>
    <property type="project" value="InterPro"/>
</dbReference>
<dbReference type="SUPFAM" id="SSF46689">
    <property type="entry name" value="Homeodomain-like"/>
    <property type="match status" value="1"/>
</dbReference>
<evidence type="ECO:0000256" key="2">
    <source>
        <dbReference type="ARBA" id="ARBA00023125"/>
    </source>
</evidence>
<dbReference type="EMBL" id="QJVJ01000012">
    <property type="protein sequence ID" value="PYI51522.1"/>
    <property type="molecule type" value="Genomic_DNA"/>
</dbReference>
<dbReference type="GO" id="GO:0003700">
    <property type="term" value="F:DNA-binding transcription factor activity"/>
    <property type="evidence" value="ECO:0007669"/>
    <property type="project" value="InterPro"/>
</dbReference>
<keyword evidence="4" id="KW-0472">Membrane</keyword>
<dbReference type="Proteomes" id="UP000247476">
    <property type="component" value="Unassembled WGS sequence"/>
</dbReference>
<dbReference type="PANTHER" id="PTHR43280:SF2">
    <property type="entry name" value="HTH-TYPE TRANSCRIPTIONAL REGULATOR EXSA"/>
    <property type="match status" value="1"/>
</dbReference>
<dbReference type="Gene3D" id="1.10.10.60">
    <property type="entry name" value="Homeodomain-like"/>
    <property type="match status" value="2"/>
</dbReference>
<dbReference type="Pfam" id="PF17853">
    <property type="entry name" value="GGDEF_2"/>
    <property type="match status" value="1"/>
</dbReference>
<dbReference type="PROSITE" id="PS01124">
    <property type="entry name" value="HTH_ARAC_FAMILY_2"/>
    <property type="match status" value="1"/>
</dbReference>
<evidence type="ECO:0000313" key="6">
    <source>
        <dbReference type="EMBL" id="PYI51522.1"/>
    </source>
</evidence>
<keyword evidence="7" id="KW-1185">Reference proteome</keyword>
<dbReference type="Pfam" id="PF12833">
    <property type="entry name" value="HTH_18"/>
    <property type="match status" value="1"/>
</dbReference>
<gene>
    <name evidence="6" type="ORF">DLM86_24175</name>
</gene>
<dbReference type="InterPro" id="IPR018060">
    <property type="entry name" value="HTH_AraC"/>
</dbReference>
<keyword evidence="3" id="KW-0804">Transcription</keyword>
<evidence type="ECO:0000256" key="4">
    <source>
        <dbReference type="SAM" id="Phobius"/>
    </source>
</evidence>
<evidence type="ECO:0000259" key="5">
    <source>
        <dbReference type="PROSITE" id="PS01124"/>
    </source>
</evidence>
<feature type="transmembrane region" description="Helical" evidence="4">
    <location>
        <begin position="316"/>
        <end position="337"/>
    </location>
</feature>
<dbReference type="OrthoDB" id="2515823at2"/>
<dbReference type="InterPro" id="IPR041522">
    <property type="entry name" value="CdaR_GGDEF"/>
</dbReference>
<dbReference type="CDD" id="cd18774">
    <property type="entry name" value="PDC2_HK_sensor"/>
    <property type="match status" value="1"/>
</dbReference>
<keyword evidence="4" id="KW-0812">Transmembrane</keyword>
<feature type="domain" description="HTH araC/xylS-type" evidence="5">
    <location>
        <begin position="685"/>
        <end position="784"/>
    </location>
</feature>
<organism evidence="6 7">
    <name type="scientific">Paenibacillus flagellatus</name>
    <dbReference type="NCBI Taxonomy" id="2211139"/>
    <lineage>
        <taxon>Bacteria</taxon>
        <taxon>Bacillati</taxon>
        <taxon>Bacillota</taxon>
        <taxon>Bacilli</taxon>
        <taxon>Bacillales</taxon>
        <taxon>Paenibacillaceae</taxon>
        <taxon>Paenibacillus</taxon>
    </lineage>
</organism>